<feature type="transmembrane region" description="Helical" evidence="1">
    <location>
        <begin position="415"/>
        <end position="437"/>
    </location>
</feature>
<sequence length="456" mass="51186">MFAKALFNWLCTSPLLTKPGAVIGLLLMLFVTFFNPFGLRESSEQSTETWLLRMFAPSYPAQAQADVVVVLIDDQALARMQASWPLRYNEQARLLRQLLSYQPKSVFVDVLFTQRRYDGGSTVSLQRVLSSADEQGIPLILADYRDAEGRSQMLTELRALARTAQVNWSGFGERYPLLLVPGESDSRTPALQMYQQGCVDEACALEPFAEPLLVRWGYWSDGRMSRFVDLSGCGVRGQRSNAMQLLSMLGTDSVRSQRDANAVERPQPCPYTRTLYANQLRDPRVAEVLRGKHVLLGAHIRGIPDLVMSPVQGQLPGVYWHAMALDNLLTQGREYWRSAPEVISGVSISDALEMGLVLVAGLVALWIPAKPITHKGRLLRWMSHYRFWFIALSLCAIGASVVLALWWHIAPLDWLGLILVIGLFYAYLGEPRLAAWWEQRIGKLNKKGDAGCVKPY</sequence>
<organism evidence="3 4">
    <name type="scientific">Pseudomonas borbori</name>
    <dbReference type="NCBI Taxonomy" id="289003"/>
    <lineage>
        <taxon>Bacteria</taxon>
        <taxon>Pseudomonadati</taxon>
        <taxon>Pseudomonadota</taxon>
        <taxon>Gammaproteobacteria</taxon>
        <taxon>Pseudomonadales</taxon>
        <taxon>Pseudomonadaceae</taxon>
        <taxon>Pseudomonas</taxon>
    </lineage>
</organism>
<dbReference type="Pfam" id="PF05226">
    <property type="entry name" value="CHASE2"/>
    <property type="match status" value="1"/>
</dbReference>
<dbReference type="OrthoDB" id="7348688at2"/>
<reference evidence="4" key="1">
    <citation type="submission" date="2016-10" db="EMBL/GenBank/DDBJ databases">
        <authorList>
            <person name="Varghese N."/>
            <person name="Submissions S."/>
        </authorList>
    </citation>
    <scope>NUCLEOTIDE SEQUENCE [LARGE SCALE GENOMIC DNA]</scope>
    <source>
        <strain evidence="4">DSM 17834</strain>
    </source>
</reference>
<dbReference type="Proteomes" id="UP000198784">
    <property type="component" value="Unassembled WGS sequence"/>
</dbReference>
<keyword evidence="1" id="KW-1133">Transmembrane helix</keyword>
<evidence type="ECO:0000313" key="3">
    <source>
        <dbReference type="EMBL" id="SFP52511.1"/>
    </source>
</evidence>
<keyword evidence="1" id="KW-0472">Membrane</keyword>
<dbReference type="RefSeq" id="WP_090500769.1">
    <property type="nucleotide sequence ID" value="NZ_FOWX01000012.1"/>
</dbReference>
<feature type="domain" description="CHASE2" evidence="2">
    <location>
        <begin position="40"/>
        <end position="364"/>
    </location>
</feature>
<dbReference type="EMBL" id="FOWX01000012">
    <property type="protein sequence ID" value="SFP52511.1"/>
    <property type="molecule type" value="Genomic_DNA"/>
</dbReference>
<dbReference type="InterPro" id="IPR007890">
    <property type="entry name" value="CHASE2"/>
</dbReference>
<keyword evidence="1" id="KW-0812">Transmembrane</keyword>
<dbReference type="AlphaFoldDB" id="A0A1I5R2E3"/>
<keyword evidence="4" id="KW-1185">Reference proteome</keyword>
<evidence type="ECO:0000313" key="4">
    <source>
        <dbReference type="Proteomes" id="UP000198784"/>
    </source>
</evidence>
<evidence type="ECO:0000256" key="1">
    <source>
        <dbReference type="SAM" id="Phobius"/>
    </source>
</evidence>
<name>A0A1I5R2E3_9PSED</name>
<feature type="transmembrane region" description="Helical" evidence="1">
    <location>
        <begin position="387"/>
        <end position="409"/>
    </location>
</feature>
<dbReference type="STRING" id="289003.SAMN05216190_11230"/>
<dbReference type="SMART" id="SM01080">
    <property type="entry name" value="CHASE2"/>
    <property type="match status" value="1"/>
</dbReference>
<accession>A0A1I5R2E3</accession>
<feature type="transmembrane region" description="Helical" evidence="1">
    <location>
        <begin position="21"/>
        <end position="39"/>
    </location>
</feature>
<gene>
    <name evidence="3" type="ORF">SAMN05216190_11230</name>
</gene>
<protein>
    <submittedName>
        <fullName evidence="3">Sensor domain CHASE2-containing protein</fullName>
    </submittedName>
</protein>
<proteinExistence type="predicted"/>
<evidence type="ECO:0000259" key="2">
    <source>
        <dbReference type="SMART" id="SM01080"/>
    </source>
</evidence>